<evidence type="ECO:0000256" key="1">
    <source>
        <dbReference type="SAM" id="Phobius"/>
    </source>
</evidence>
<dbReference type="Proteomes" id="UP000198660">
    <property type="component" value="Unassembled WGS sequence"/>
</dbReference>
<accession>A0A1I6SMY1</accession>
<dbReference type="EMBL" id="FPAA01000007">
    <property type="protein sequence ID" value="SFS78296.1"/>
    <property type="molecule type" value="Genomic_DNA"/>
</dbReference>
<reference evidence="3" key="1">
    <citation type="submission" date="2016-10" db="EMBL/GenBank/DDBJ databases">
        <authorList>
            <person name="Varghese N."/>
            <person name="Submissions S."/>
        </authorList>
    </citation>
    <scope>NUCLEOTIDE SEQUENCE [LARGE SCALE GENOMIC DNA]</scope>
    <source>
        <strain evidence="3">DSM 45789</strain>
    </source>
</reference>
<proteinExistence type="predicted"/>
<organism evidence="2 3">
    <name type="scientific">Marininema halotolerans</name>
    <dbReference type="NCBI Taxonomy" id="1155944"/>
    <lineage>
        <taxon>Bacteria</taxon>
        <taxon>Bacillati</taxon>
        <taxon>Bacillota</taxon>
        <taxon>Bacilli</taxon>
        <taxon>Bacillales</taxon>
        <taxon>Thermoactinomycetaceae</taxon>
        <taxon>Marininema</taxon>
    </lineage>
</organism>
<feature type="transmembrane region" description="Helical" evidence="1">
    <location>
        <begin position="50"/>
        <end position="70"/>
    </location>
</feature>
<keyword evidence="1" id="KW-1133">Transmembrane helix</keyword>
<evidence type="ECO:0000313" key="3">
    <source>
        <dbReference type="Proteomes" id="UP000198660"/>
    </source>
</evidence>
<keyword evidence="3" id="KW-1185">Reference proteome</keyword>
<name>A0A1I6SMY1_9BACL</name>
<keyword evidence="1" id="KW-0472">Membrane</keyword>
<gene>
    <name evidence="2" type="ORF">SAMN05444972_107210</name>
</gene>
<feature type="transmembrane region" description="Helical" evidence="1">
    <location>
        <begin position="12"/>
        <end position="30"/>
    </location>
</feature>
<protein>
    <submittedName>
        <fullName evidence="2">Uncharacterized protein</fullName>
    </submittedName>
</protein>
<dbReference type="AlphaFoldDB" id="A0A1I6SMY1"/>
<evidence type="ECO:0000313" key="2">
    <source>
        <dbReference type="EMBL" id="SFS78296.1"/>
    </source>
</evidence>
<keyword evidence="1" id="KW-0812">Transmembrane</keyword>
<sequence>MYGSTDKSMIQRLTILTLQCLFLMVVVWLLFYQGNQALGLPSGNHHRNMLLFACCLFVFIRMNVMIFYLLKRGITWMEAINVPFVFAIYLNCAENTPNFYKWGMNRRVRRGRDIFPSRKSNHPRI</sequence>